<protein>
    <recommendedName>
        <fullName evidence="7">Trimethylamine monooxygenase</fullName>
        <ecNumber evidence="6">1.14.13.148</ecNumber>
    </recommendedName>
</protein>
<dbReference type="GO" id="GO:0034899">
    <property type="term" value="F:trimethylamine monooxygenase activity"/>
    <property type="evidence" value="ECO:0007669"/>
    <property type="project" value="UniProtKB-EC"/>
</dbReference>
<dbReference type="PRINTS" id="PR00370">
    <property type="entry name" value="FMOXYGENASE"/>
</dbReference>
<gene>
    <name evidence="8" type="ORF">GCM10011322_26810</name>
</gene>
<keyword evidence="3" id="KW-0274">FAD</keyword>
<evidence type="ECO:0000256" key="6">
    <source>
        <dbReference type="ARBA" id="ARBA00034528"/>
    </source>
</evidence>
<dbReference type="InterPro" id="IPR020946">
    <property type="entry name" value="Flavin_mOase-like"/>
</dbReference>
<dbReference type="Pfam" id="PF00743">
    <property type="entry name" value="FMO-like"/>
    <property type="match status" value="1"/>
</dbReference>
<accession>A0A917Q9M0</accession>
<dbReference type="RefSeq" id="WP_188913742.1">
    <property type="nucleotide sequence ID" value="NZ_BMMF01000007.1"/>
</dbReference>
<dbReference type="GO" id="GO:0050661">
    <property type="term" value="F:NADP binding"/>
    <property type="evidence" value="ECO:0007669"/>
    <property type="project" value="InterPro"/>
</dbReference>
<organism evidence="8 9">
    <name type="scientific">Salinarimonas ramus</name>
    <dbReference type="NCBI Taxonomy" id="690164"/>
    <lineage>
        <taxon>Bacteria</taxon>
        <taxon>Pseudomonadati</taxon>
        <taxon>Pseudomonadota</taxon>
        <taxon>Alphaproteobacteria</taxon>
        <taxon>Hyphomicrobiales</taxon>
        <taxon>Salinarimonadaceae</taxon>
        <taxon>Salinarimonas</taxon>
    </lineage>
</organism>
<evidence type="ECO:0000313" key="9">
    <source>
        <dbReference type="Proteomes" id="UP000600449"/>
    </source>
</evidence>
<dbReference type="PIRSF" id="PIRSF000332">
    <property type="entry name" value="FMO"/>
    <property type="match status" value="1"/>
</dbReference>
<proteinExistence type="inferred from homology"/>
<evidence type="ECO:0000256" key="2">
    <source>
        <dbReference type="ARBA" id="ARBA00022630"/>
    </source>
</evidence>
<comment type="similarity">
    <text evidence="1">Belongs to the FMO family.</text>
</comment>
<dbReference type="InterPro" id="IPR050346">
    <property type="entry name" value="FMO-like"/>
</dbReference>
<dbReference type="PANTHER" id="PTHR23023">
    <property type="entry name" value="DIMETHYLANILINE MONOOXYGENASE"/>
    <property type="match status" value="1"/>
</dbReference>
<sequence length="494" mass="54499">MATRKRVIVVGAGVSGLAAAHAFTRRGHEVRVMERAADLGGVWEPARSYPGIKTQSPKDLYRYSGRAMPADYPEWPSGRQVYEYLRGFAEENGLLPLVHFGHAVVGSERRPEGGWRVEVRDDNGQVANEECDVLVVASGVFNDRNMPSHPGEDAFVTAGGVVVHSSEYTDPALVREKDVVVLGFSKSATDVAVSAAKEGARSVTIVYREPIWRIPYRFANAINFKHILYARASERMFPSWGLGAAGRAAHVLARPMVWANWRALEALLDRQFGLTKLGMRPTRPIEDTIYCGLPVATEGFYDLLHSGRIVARQGTFARYEDGHVVLSGGERLPVDVAIQATGWRLGVSYLPETVFDTLREPDGQFRLFRLIVNPDIPDLGFVGFNSSFASVLTSEMAAEWLVRFVDGALAPMPSRDAMNAAIDAHLAWRREVRPVAQAYGGLCAAPFHFRHLDELVADMGCRVRRRNPLADAFLPPSAEAYGRFVASALDYRTA</sequence>
<keyword evidence="5" id="KW-0560">Oxidoreductase</keyword>
<dbReference type="EMBL" id="BMMF01000007">
    <property type="protein sequence ID" value="GGK38433.1"/>
    <property type="molecule type" value="Genomic_DNA"/>
</dbReference>
<comment type="caution">
    <text evidence="8">The sequence shown here is derived from an EMBL/GenBank/DDBJ whole genome shotgun (WGS) entry which is preliminary data.</text>
</comment>
<dbReference type="SUPFAM" id="SSF51905">
    <property type="entry name" value="FAD/NAD(P)-binding domain"/>
    <property type="match status" value="2"/>
</dbReference>
<evidence type="ECO:0000256" key="1">
    <source>
        <dbReference type="ARBA" id="ARBA00009183"/>
    </source>
</evidence>
<evidence type="ECO:0000256" key="4">
    <source>
        <dbReference type="ARBA" id="ARBA00022857"/>
    </source>
</evidence>
<dbReference type="GO" id="GO:0050660">
    <property type="term" value="F:flavin adenine dinucleotide binding"/>
    <property type="evidence" value="ECO:0007669"/>
    <property type="project" value="InterPro"/>
</dbReference>
<evidence type="ECO:0000313" key="8">
    <source>
        <dbReference type="EMBL" id="GGK38433.1"/>
    </source>
</evidence>
<keyword evidence="9" id="KW-1185">Reference proteome</keyword>
<evidence type="ECO:0000256" key="7">
    <source>
        <dbReference type="ARBA" id="ARBA00035159"/>
    </source>
</evidence>
<dbReference type="Proteomes" id="UP000600449">
    <property type="component" value="Unassembled WGS sequence"/>
</dbReference>
<dbReference type="EC" id="1.14.13.148" evidence="6"/>
<evidence type="ECO:0000256" key="3">
    <source>
        <dbReference type="ARBA" id="ARBA00022827"/>
    </source>
</evidence>
<evidence type="ECO:0000256" key="5">
    <source>
        <dbReference type="ARBA" id="ARBA00023002"/>
    </source>
</evidence>
<keyword evidence="2" id="KW-0285">Flavoprotein</keyword>
<keyword evidence="4" id="KW-0521">NADP</keyword>
<dbReference type="Gene3D" id="3.50.50.60">
    <property type="entry name" value="FAD/NAD(P)-binding domain"/>
    <property type="match status" value="2"/>
</dbReference>
<dbReference type="GO" id="GO:0004499">
    <property type="term" value="F:N,N-dimethylaniline monooxygenase activity"/>
    <property type="evidence" value="ECO:0007669"/>
    <property type="project" value="InterPro"/>
</dbReference>
<dbReference type="AlphaFoldDB" id="A0A917Q9M0"/>
<dbReference type="InterPro" id="IPR036188">
    <property type="entry name" value="FAD/NAD-bd_sf"/>
</dbReference>
<dbReference type="InterPro" id="IPR000960">
    <property type="entry name" value="Flavin_mOase"/>
</dbReference>
<reference evidence="8 9" key="1">
    <citation type="journal article" date="2014" name="Int. J. Syst. Evol. Microbiol.">
        <title>Complete genome sequence of Corynebacterium casei LMG S-19264T (=DSM 44701T), isolated from a smear-ripened cheese.</title>
        <authorList>
            <consortium name="US DOE Joint Genome Institute (JGI-PGF)"/>
            <person name="Walter F."/>
            <person name="Albersmeier A."/>
            <person name="Kalinowski J."/>
            <person name="Ruckert C."/>
        </authorList>
    </citation>
    <scope>NUCLEOTIDE SEQUENCE [LARGE SCALE GENOMIC DNA]</scope>
    <source>
        <strain evidence="8 9">CGMCC 1.9161</strain>
    </source>
</reference>
<name>A0A917Q9M0_9HYPH</name>